<name>A0ABR6BH36_9PSEU</name>
<evidence type="ECO:0000256" key="1">
    <source>
        <dbReference type="SAM" id="Phobius"/>
    </source>
</evidence>
<feature type="transmembrane region" description="Helical" evidence="1">
    <location>
        <begin position="157"/>
        <end position="179"/>
    </location>
</feature>
<dbReference type="Proteomes" id="UP000517916">
    <property type="component" value="Unassembled WGS sequence"/>
</dbReference>
<gene>
    <name evidence="2" type="ORF">BC739_003402</name>
</gene>
<keyword evidence="1" id="KW-1133">Transmembrane helix</keyword>
<comment type="caution">
    <text evidence="2">The sequence shown here is derived from an EMBL/GenBank/DDBJ whole genome shotgun (WGS) entry which is preliminary data.</text>
</comment>
<dbReference type="EMBL" id="JACJID010000002">
    <property type="protein sequence ID" value="MBA8926203.1"/>
    <property type="molecule type" value="Genomic_DNA"/>
</dbReference>
<proteinExistence type="predicted"/>
<reference evidence="2 3" key="1">
    <citation type="submission" date="2020-08" db="EMBL/GenBank/DDBJ databases">
        <title>Genomic Encyclopedia of Archaeal and Bacterial Type Strains, Phase II (KMG-II): from individual species to whole genera.</title>
        <authorList>
            <person name="Goeker M."/>
        </authorList>
    </citation>
    <scope>NUCLEOTIDE SEQUENCE [LARGE SCALE GENOMIC DNA]</scope>
    <source>
        <strain evidence="2 3">DSM 43850</strain>
    </source>
</reference>
<keyword evidence="3" id="KW-1185">Reference proteome</keyword>
<organism evidence="2 3">
    <name type="scientific">Kutzneria viridogrisea</name>
    <dbReference type="NCBI Taxonomy" id="47990"/>
    <lineage>
        <taxon>Bacteria</taxon>
        <taxon>Bacillati</taxon>
        <taxon>Actinomycetota</taxon>
        <taxon>Actinomycetes</taxon>
        <taxon>Pseudonocardiales</taxon>
        <taxon>Pseudonocardiaceae</taxon>
        <taxon>Kutzneria</taxon>
    </lineage>
</organism>
<keyword evidence="1" id="KW-0472">Membrane</keyword>
<accession>A0ABR6BH36</accession>
<evidence type="ECO:0000313" key="3">
    <source>
        <dbReference type="Proteomes" id="UP000517916"/>
    </source>
</evidence>
<dbReference type="RefSeq" id="WP_025360757.1">
    <property type="nucleotide sequence ID" value="NZ_BAAABQ010000009.1"/>
</dbReference>
<evidence type="ECO:0008006" key="4">
    <source>
        <dbReference type="Google" id="ProtNLM"/>
    </source>
</evidence>
<keyword evidence="1" id="KW-0812">Transmembrane</keyword>
<protein>
    <recommendedName>
        <fullName evidence="4">Neocarzinostatin family protein</fullName>
    </recommendedName>
</protein>
<evidence type="ECO:0000313" key="2">
    <source>
        <dbReference type="EMBL" id="MBA8926203.1"/>
    </source>
</evidence>
<sequence>MMVTRILLAGVVLAAFVLIAAAPYARSDDLGRRGDQNALRIDPASVRGGQTVRIEARCGSDQVDLVASGALTEVRQFVRTNRREGLLESAATVRTDVRSGVFDAAFHCGRQLVSTQIAVTNQAQPPASGAPTSTMIIPVGAPETGGAPPPLDSGPDLLGLAELSGVVMIAGAGAAVTVASRRRIAAR</sequence>